<dbReference type="EMBL" id="LAZR01009978">
    <property type="protein sequence ID" value="KKM69497.1"/>
    <property type="molecule type" value="Genomic_DNA"/>
</dbReference>
<feature type="non-terminal residue" evidence="2">
    <location>
        <position position="342"/>
    </location>
</feature>
<sequence>MPTPLDQAIIEIRLETTQLKRELAKVQRSVSKFTKRVSGSTNQARTNFEQLASSIFTVRNVLAALSAIGVFQGARGLIKSSAEFETNLVGIGKTANISGTELQNLGKMIQGIARELPIATNELLRIGVAAGQIGVKGNQNIAKFVETLGKLQLATDVIGEEGAKKVARILTLTSKEAGKGFKDVDRFGSALVDLGNSAAATEGEILEVATKVAQATAVFKVGPQFVLGLSTAMREMGINAEIGGTQVGLAFQALNKAIFTTSKTTKIVLDLLQKDLNELRILFRTDAAGVFELFIKSLSELDSTQVPQVLAEMELTGARMFRVLGPLSQRFQLVSGRLEQAN</sequence>
<evidence type="ECO:0000313" key="2">
    <source>
        <dbReference type="EMBL" id="KKM69497.1"/>
    </source>
</evidence>
<organism evidence="2">
    <name type="scientific">marine sediment metagenome</name>
    <dbReference type="NCBI Taxonomy" id="412755"/>
    <lineage>
        <taxon>unclassified sequences</taxon>
        <taxon>metagenomes</taxon>
        <taxon>ecological metagenomes</taxon>
    </lineage>
</organism>
<proteinExistence type="predicted"/>
<accession>A0A0F9MK00</accession>
<gene>
    <name evidence="2" type="ORF">LCGC14_1450160</name>
</gene>
<dbReference type="NCBIfam" id="TIGR01760">
    <property type="entry name" value="tape_meas_TP901"/>
    <property type="match status" value="1"/>
</dbReference>
<protein>
    <recommendedName>
        <fullName evidence="1">Phage tail tape measure protein domain-containing protein</fullName>
    </recommendedName>
</protein>
<feature type="domain" description="Phage tail tape measure protein" evidence="1">
    <location>
        <begin position="109"/>
        <end position="313"/>
    </location>
</feature>
<comment type="caution">
    <text evidence="2">The sequence shown here is derived from an EMBL/GenBank/DDBJ whole genome shotgun (WGS) entry which is preliminary data.</text>
</comment>
<reference evidence="2" key="1">
    <citation type="journal article" date="2015" name="Nature">
        <title>Complex archaea that bridge the gap between prokaryotes and eukaryotes.</title>
        <authorList>
            <person name="Spang A."/>
            <person name="Saw J.H."/>
            <person name="Jorgensen S.L."/>
            <person name="Zaremba-Niedzwiedzka K."/>
            <person name="Martijn J."/>
            <person name="Lind A.E."/>
            <person name="van Eijk R."/>
            <person name="Schleper C."/>
            <person name="Guy L."/>
            <person name="Ettema T.J."/>
        </authorList>
    </citation>
    <scope>NUCLEOTIDE SEQUENCE</scope>
</reference>
<name>A0A0F9MK00_9ZZZZ</name>
<evidence type="ECO:0000259" key="1">
    <source>
        <dbReference type="Pfam" id="PF10145"/>
    </source>
</evidence>
<dbReference type="Pfam" id="PF10145">
    <property type="entry name" value="PhageMin_Tail"/>
    <property type="match status" value="1"/>
</dbReference>
<dbReference type="InterPro" id="IPR010090">
    <property type="entry name" value="Phage_tape_meas"/>
</dbReference>
<dbReference type="AlphaFoldDB" id="A0A0F9MK00"/>